<dbReference type="Gene3D" id="3.40.190.10">
    <property type="entry name" value="Periplasmic binding protein-like II"/>
    <property type="match status" value="2"/>
</dbReference>
<comment type="caution">
    <text evidence="6">The sequence shown here is derived from an EMBL/GenBank/DDBJ whole genome shotgun (WGS) entry which is preliminary data.</text>
</comment>
<feature type="domain" description="Solute-binding protein family 3/N-terminal" evidence="5">
    <location>
        <begin position="24"/>
        <end position="250"/>
    </location>
</feature>
<keyword evidence="7" id="KW-1185">Reference proteome</keyword>
<dbReference type="InterPro" id="IPR001638">
    <property type="entry name" value="Solute-binding_3/MltF_N"/>
</dbReference>
<feature type="compositionally biased region" description="Polar residues" evidence="3">
    <location>
        <begin position="254"/>
        <end position="269"/>
    </location>
</feature>
<dbReference type="EMBL" id="JAERPS020000002">
    <property type="protein sequence ID" value="MBZ9611576.1"/>
    <property type="molecule type" value="Genomic_DNA"/>
</dbReference>
<accession>A0ABS7X7P7</accession>
<dbReference type="SMART" id="SM00062">
    <property type="entry name" value="PBPb"/>
    <property type="match status" value="1"/>
</dbReference>
<name>A0ABS7X7P7_9GAMM</name>
<organism evidence="6 7">
    <name type="scientific">Rheinheimera maricola</name>
    <dbReference type="NCBI Taxonomy" id="2793282"/>
    <lineage>
        <taxon>Bacteria</taxon>
        <taxon>Pseudomonadati</taxon>
        <taxon>Pseudomonadota</taxon>
        <taxon>Gammaproteobacteria</taxon>
        <taxon>Chromatiales</taxon>
        <taxon>Chromatiaceae</taxon>
        <taxon>Rheinheimera</taxon>
    </lineage>
</organism>
<evidence type="ECO:0000259" key="5">
    <source>
        <dbReference type="SMART" id="SM00062"/>
    </source>
</evidence>
<sequence>MKVWLVLSCLLLLSAPLQAEEQPVLQWCLDNYPNRHNYPPQGEPYGPTVDLMRELARRSGFVLTFSPNTPFARCLKLMHDGSTDLMIRLNYSDERNSYMHLIPYVQAARAEYLYLLEQHKDIRNMAQLRGLTIGVIRGYIYNAELPNLLIQNSKNVVEIDTEDSAMTMLLYQRVDAVIAPMQTTEHVINSNPKFKDSIKIASLIFPFQHNMYVHIGLSRKSRHAALLPQIQDAINSMEQDGLIQHYYQQDAAVNSADSKANDQSASAGNTLKDGGD</sequence>
<proteinExistence type="inferred from homology"/>
<reference evidence="6 7" key="1">
    <citation type="submission" date="2021-08" db="EMBL/GenBank/DDBJ databases">
        <title>Rheinheimera aquimaris sp. nov., isolated from seawater of the East Sea in Korea.</title>
        <authorList>
            <person name="Kim K.H."/>
            <person name="Wenting R."/>
            <person name="Kim K.R."/>
            <person name="Jeon C.O."/>
        </authorList>
    </citation>
    <scope>NUCLEOTIDE SEQUENCE [LARGE SCALE GENOMIC DNA]</scope>
    <source>
        <strain evidence="6 7">MA-13</strain>
    </source>
</reference>
<protein>
    <submittedName>
        <fullName evidence="6">Transporter substrate-binding domain-containing protein</fullName>
    </submittedName>
</protein>
<dbReference type="SUPFAM" id="SSF53850">
    <property type="entry name" value="Periplasmic binding protein-like II"/>
    <property type="match status" value="1"/>
</dbReference>
<feature type="region of interest" description="Disordered" evidence="3">
    <location>
        <begin position="254"/>
        <end position="276"/>
    </location>
</feature>
<dbReference type="PANTHER" id="PTHR35936">
    <property type="entry name" value="MEMBRANE-BOUND LYTIC MUREIN TRANSGLYCOSYLASE F"/>
    <property type="match status" value="1"/>
</dbReference>
<evidence type="ECO:0000256" key="2">
    <source>
        <dbReference type="ARBA" id="ARBA00022729"/>
    </source>
</evidence>
<evidence type="ECO:0000256" key="1">
    <source>
        <dbReference type="ARBA" id="ARBA00010333"/>
    </source>
</evidence>
<dbReference type="Pfam" id="PF00497">
    <property type="entry name" value="SBP_bac_3"/>
    <property type="match status" value="1"/>
</dbReference>
<evidence type="ECO:0000313" key="6">
    <source>
        <dbReference type="EMBL" id="MBZ9611576.1"/>
    </source>
</evidence>
<evidence type="ECO:0000313" key="7">
    <source>
        <dbReference type="Proteomes" id="UP000663814"/>
    </source>
</evidence>
<gene>
    <name evidence="6" type="ORF">I4W93_008190</name>
</gene>
<dbReference type="PANTHER" id="PTHR35936:SF25">
    <property type="entry name" value="ABC TRANSPORTER SUBSTRATE-BINDING PROTEIN"/>
    <property type="match status" value="1"/>
</dbReference>
<dbReference type="RefSeq" id="WP_205309741.1">
    <property type="nucleotide sequence ID" value="NZ_JAERPS020000002.1"/>
</dbReference>
<feature type="chain" id="PRO_5046033256" evidence="4">
    <location>
        <begin position="20"/>
        <end position="276"/>
    </location>
</feature>
<feature type="signal peptide" evidence="4">
    <location>
        <begin position="1"/>
        <end position="19"/>
    </location>
</feature>
<evidence type="ECO:0000256" key="4">
    <source>
        <dbReference type="SAM" id="SignalP"/>
    </source>
</evidence>
<evidence type="ECO:0000256" key="3">
    <source>
        <dbReference type="SAM" id="MobiDB-lite"/>
    </source>
</evidence>
<comment type="similarity">
    <text evidence="1">Belongs to the bacterial solute-binding protein 3 family.</text>
</comment>
<dbReference type="Proteomes" id="UP000663814">
    <property type="component" value="Unassembled WGS sequence"/>
</dbReference>
<keyword evidence="2 4" id="KW-0732">Signal</keyword>